<evidence type="ECO:0000313" key="65">
    <source>
        <dbReference type="EMBL" id="QFV29408.1"/>
    </source>
</evidence>
<evidence type="ECO:0000313" key="19">
    <source>
        <dbReference type="EMBL" id="ARM05851.1"/>
    </source>
</evidence>
<dbReference type="EMBL" id="KY274518">
    <property type="protein sequence ID" value="ARK02474.1"/>
    <property type="molecule type" value="Genomic_DNA"/>
</dbReference>
<evidence type="ECO:0000313" key="11">
    <source>
        <dbReference type="EMBL" id="ARK02591.1"/>
    </source>
</evidence>
<evidence type="ECO:0000313" key="10">
    <source>
        <dbReference type="EMBL" id="ARK02474.1"/>
    </source>
</evidence>
<dbReference type="EMBL" id="KY315541">
    <property type="protein sequence ID" value="ARM08177.1"/>
    <property type="molecule type" value="Genomic_DNA"/>
</dbReference>
<evidence type="ECO:0000313" key="33">
    <source>
        <dbReference type="EMBL" id="ARM08782.1"/>
    </source>
</evidence>
<evidence type="ECO:0000313" key="84">
    <source>
        <dbReference type="EMBL" id="QFV88227.1"/>
    </source>
</evidence>
<dbReference type="EMBL" id="KY315536">
    <property type="protein sequence ID" value="ARM07690.1"/>
    <property type="molecule type" value="Genomic_DNA"/>
</dbReference>
<evidence type="ECO:0000313" key="64">
    <source>
        <dbReference type="EMBL" id="QFV28838.1"/>
    </source>
</evidence>
<evidence type="ECO:0000313" key="71">
    <source>
        <dbReference type="EMBL" id="QFV51931.1"/>
    </source>
</evidence>
<evidence type="ECO:0000313" key="59">
    <source>
        <dbReference type="EMBL" id="QFV21423.1"/>
    </source>
</evidence>
<dbReference type="EMBL" id="KY274510">
    <property type="protein sequence ID" value="ARK01516.1"/>
    <property type="molecule type" value="Genomic_DNA"/>
</dbReference>
<evidence type="ECO:0000313" key="62">
    <source>
        <dbReference type="EMBL" id="QFV23011.1"/>
    </source>
</evidence>
<evidence type="ECO:0000313" key="67">
    <source>
        <dbReference type="EMBL" id="QFV39071.1"/>
    </source>
</evidence>
<dbReference type="EMBL" id="KY274517">
    <property type="protein sequence ID" value="ARK02361.1"/>
    <property type="molecule type" value="Genomic_DNA"/>
</dbReference>
<evidence type="ECO:0000313" key="45">
    <source>
        <dbReference type="EMBL" id="ARM60080.1"/>
    </source>
</evidence>
<dbReference type="EMBL" id="KY290174">
    <property type="protein sequence ID" value="ARM59957.1"/>
    <property type="molecule type" value="Genomic_DNA"/>
</dbReference>
<dbReference type="EMBL" id="KY274522">
    <property type="protein sequence ID" value="ARK02964.1"/>
    <property type="molecule type" value="Genomic_DNA"/>
</dbReference>
<dbReference type="EMBL" id="KY315525">
    <property type="protein sequence ID" value="QFW44597.1"/>
    <property type="molecule type" value="Genomic_DNA"/>
</dbReference>
<evidence type="ECO:0000313" key="20">
    <source>
        <dbReference type="EMBL" id="ARM06078.1"/>
    </source>
</evidence>
<evidence type="ECO:0000313" key="46">
    <source>
        <dbReference type="EMBL" id="ARM60570.1"/>
    </source>
</evidence>
<dbReference type="EMBL" id="MF511173">
    <property type="protein sequence ID" value="QGM76883.1"/>
    <property type="molecule type" value="Genomic_DNA"/>
</dbReference>
<dbReference type="EMBL" id="KY290171">
    <property type="protein sequence ID" value="ARM59603.1"/>
    <property type="molecule type" value="Genomic_DNA"/>
</dbReference>
<dbReference type="EMBL" id="KY315547">
    <property type="protein sequence ID" value="ARM08907.1"/>
    <property type="molecule type" value="Genomic_DNA"/>
</dbReference>
<evidence type="ECO:0000313" key="2">
    <source>
        <dbReference type="EMBL" id="ARK01036.1"/>
    </source>
</evidence>
<evidence type="ECO:0000313" key="30">
    <source>
        <dbReference type="EMBL" id="ARM08177.1"/>
    </source>
</evidence>
<evidence type="ECO:0000313" key="74">
    <source>
        <dbReference type="EMBL" id="QFV59544.1"/>
    </source>
</evidence>
<dbReference type="EMBL" id="KY315556">
    <property type="protein sequence ID" value="ARM09986.1"/>
    <property type="molecule type" value="Genomic_DNA"/>
</dbReference>
<evidence type="ECO:0000313" key="42">
    <source>
        <dbReference type="EMBL" id="ARM59603.1"/>
    </source>
</evidence>
<evidence type="ECO:0000313" key="53">
    <source>
        <dbReference type="EMBL" id="ARM63416.1"/>
    </source>
</evidence>
<evidence type="ECO:0000313" key="25">
    <source>
        <dbReference type="EMBL" id="ARM07441.1"/>
    </source>
</evidence>
<dbReference type="EMBL" id="KY290172">
    <property type="protein sequence ID" value="ARM59724.1"/>
    <property type="molecule type" value="Genomic_DNA"/>
</dbReference>
<dbReference type="EMBL" id="KY315551">
    <property type="protein sequence ID" value="ARM09394.1"/>
    <property type="molecule type" value="Genomic_DNA"/>
</dbReference>
<evidence type="ECO:0000313" key="43">
    <source>
        <dbReference type="EMBL" id="ARM59724.1"/>
    </source>
</evidence>
<dbReference type="EMBL" id="KY290216">
    <property type="protein sequence ID" value="QFW13038.1"/>
    <property type="molecule type" value="Genomic_DNA"/>
</dbReference>
<evidence type="ECO:0000313" key="47">
    <source>
        <dbReference type="EMBL" id="ARM60693.1"/>
    </source>
</evidence>
<evidence type="ECO:0000313" key="15">
    <source>
        <dbReference type="EMBL" id="ARK03086.1"/>
    </source>
</evidence>
<evidence type="ECO:0000313" key="21">
    <source>
        <dbReference type="EMBL" id="ARM06200.1"/>
    </source>
</evidence>
<evidence type="ECO:0000313" key="85">
    <source>
        <dbReference type="EMBL" id="QFV94333.1"/>
    </source>
</evidence>
<protein>
    <submittedName>
        <fullName evidence="6">Uncharacterized protein</fullName>
    </submittedName>
</protein>
<dbReference type="EMBL" id="KY290204">
    <property type="protein sequence ID" value="ARM63416.1"/>
    <property type="molecule type" value="Genomic_DNA"/>
</dbReference>
<evidence type="ECO:0000313" key="44">
    <source>
        <dbReference type="EMBL" id="ARM59957.1"/>
    </source>
</evidence>
<dbReference type="EMBL" id="KY315526">
    <property type="protein sequence ID" value="QFW47279.1"/>
    <property type="molecule type" value="Genomic_DNA"/>
</dbReference>
<dbReference type="EMBL" id="KY315543">
    <property type="protein sequence ID" value="ARM08421.1"/>
    <property type="molecule type" value="Genomic_DNA"/>
</dbReference>
<accession>A0A1W6JG98</accession>
<dbReference type="EMBL" id="KY315538">
    <property type="protein sequence ID" value="ARM07814.1"/>
    <property type="molecule type" value="Genomic_DNA"/>
</dbReference>
<dbReference type="EMBL" id="KY290199">
    <property type="protein sequence ID" value="QFV68438.1"/>
    <property type="molecule type" value="Genomic_DNA"/>
</dbReference>
<evidence type="ECO:0000313" key="63">
    <source>
        <dbReference type="EMBL" id="QFV24864.1"/>
    </source>
</evidence>
<dbReference type="EMBL" id="KY274525">
    <property type="protein sequence ID" value="ARK03333.1"/>
    <property type="molecule type" value="Genomic_DNA"/>
</dbReference>
<evidence type="ECO:0000313" key="95">
    <source>
        <dbReference type="EMBL" id="QFW47279.1"/>
    </source>
</evidence>
<dbReference type="EMBL" id="KY290212">
    <property type="protein sequence ID" value="QFW03936.1"/>
    <property type="molecule type" value="Genomic_DNA"/>
</dbReference>
<evidence type="ECO:0000313" key="68">
    <source>
        <dbReference type="EMBL" id="QFV41514.1"/>
    </source>
</evidence>
<dbReference type="EMBL" id="KY315539">
    <property type="protein sequence ID" value="ARM07935.1"/>
    <property type="molecule type" value="Genomic_DNA"/>
</dbReference>
<dbReference type="EMBL" id="KY290206">
    <property type="protein sequence ID" value="QFV86247.1"/>
    <property type="molecule type" value="Genomic_DNA"/>
</dbReference>
<dbReference type="EMBL" id="KY290198">
    <property type="protein sequence ID" value="QFV66873.1"/>
    <property type="molecule type" value="Genomic_DNA"/>
</dbReference>
<evidence type="ECO:0000313" key="70">
    <source>
        <dbReference type="EMBL" id="QFV43227.1"/>
    </source>
</evidence>
<evidence type="ECO:0000313" key="5">
    <source>
        <dbReference type="EMBL" id="ARK01516.1"/>
    </source>
</evidence>
<evidence type="ECO:0000313" key="73">
    <source>
        <dbReference type="EMBL" id="QFV55552.1"/>
    </source>
</evidence>
<evidence type="ECO:0000313" key="32">
    <source>
        <dbReference type="EMBL" id="ARM08421.1"/>
    </source>
</evidence>
<dbReference type="EMBL" id="KY274513">
    <property type="protein sequence ID" value="QFV28838.1"/>
    <property type="molecule type" value="Genomic_DNA"/>
</dbReference>
<dbReference type="EMBL" id="KY290181">
    <property type="protein sequence ID" value="ARM60814.1"/>
    <property type="molecule type" value="Genomic_DNA"/>
</dbReference>
<evidence type="ECO:0000313" key="35">
    <source>
        <dbReference type="EMBL" id="ARM09030.1"/>
    </source>
</evidence>
<dbReference type="EMBL" id="KY274506">
    <property type="protein sequence ID" value="ARK01036.1"/>
    <property type="molecule type" value="Genomic_DNA"/>
</dbReference>
<evidence type="ECO:0000313" key="13">
    <source>
        <dbReference type="EMBL" id="ARK02840.1"/>
    </source>
</evidence>
<dbReference type="EMBL" id="KY315521">
    <property type="protein sequence ID" value="ARM05851.1"/>
    <property type="molecule type" value="Genomic_DNA"/>
</dbReference>
<evidence type="ECO:0000313" key="89">
    <source>
        <dbReference type="EMBL" id="QFW13038.1"/>
    </source>
</evidence>
<evidence type="ECO:0000313" key="83">
    <source>
        <dbReference type="EMBL" id="QFV86247.1"/>
    </source>
</evidence>
<dbReference type="EMBL" id="KY315523">
    <property type="protein sequence ID" value="ARM06078.1"/>
    <property type="molecule type" value="Genomic_DNA"/>
</dbReference>
<dbReference type="EMBL" id="KY290196">
    <property type="protein sequence ID" value="QFV63823.1"/>
    <property type="molecule type" value="Genomic_DNA"/>
</dbReference>
<dbReference type="EMBL" id="KY290200">
    <property type="protein sequence ID" value="QFV70092.1"/>
    <property type="molecule type" value="Genomic_DNA"/>
</dbReference>
<evidence type="ECO:0000313" key="6">
    <source>
        <dbReference type="EMBL" id="ARK01639.1"/>
    </source>
</evidence>
<keyword evidence="1" id="KW-0812">Transmembrane</keyword>
<dbReference type="EMBL" id="KY290189">
    <property type="protein sequence ID" value="QFV54336.1"/>
    <property type="molecule type" value="Genomic_DNA"/>
</dbReference>
<evidence type="ECO:0000313" key="31">
    <source>
        <dbReference type="EMBL" id="ARM08298.1"/>
    </source>
</evidence>
<evidence type="ECO:0000313" key="18">
    <source>
        <dbReference type="EMBL" id="ARM05732.1"/>
    </source>
</evidence>
<evidence type="ECO:0000313" key="78">
    <source>
        <dbReference type="EMBL" id="QFV68438.1"/>
    </source>
</evidence>
<dbReference type="EMBL" id="KY274520">
    <property type="protein sequence ID" value="ARK02717.1"/>
    <property type="molecule type" value="Genomic_DNA"/>
</dbReference>
<evidence type="ECO:0000313" key="97">
    <source>
        <dbReference type="EMBL" id="QFW72494.1"/>
    </source>
</evidence>
<keyword evidence="1" id="KW-1133">Transmembrane helix</keyword>
<dbReference type="EMBL" id="KY274489">
    <property type="protein sequence ID" value="QFV20701.1"/>
    <property type="molecule type" value="Genomic_DNA"/>
</dbReference>
<feature type="transmembrane region" description="Helical" evidence="1">
    <location>
        <begin position="18"/>
        <end position="40"/>
    </location>
</feature>
<dbReference type="EMBL" id="KY274516">
    <property type="protein sequence ID" value="QFV30588.1"/>
    <property type="molecule type" value="Genomic_DNA"/>
</dbReference>
<dbReference type="EMBL" id="KY290186">
    <property type="protein sequence ID" value="ARM61403.1"/>
    <property type="molecule type" value="Genomic_DNA"/>
</dbReference>
<dbReference type="EMBL" id="KY315533">
    <property type="protein sequence ID" value="QFW72494.1"/>
    <property type="molecule type" value="Genomic_DNA"/>
</dbReference>
<evidence type="ECO:0000313" key="23">
    <source>
        <dbReference type="EMBL" id="ARM06948.1"/>
    </source>
</evidence>
<dbReference type="EMBL" id="KY290193">
    <property type="protein sequence ID" value="QFV59544.1"/>
    <property type="molecule type" value="Genomic_DNA"/>
</dbReference>
<dbReference type="EMBL" id="KY315522">
    <property type="protein sequence ID" value="QFW36625.1"/>
    <property type="molecule type" value="Genomic_DNA"/>
</dbReference>
<dbReference type="EMBL" id="KY315535">
    <property type="protein sequence ID" value="ARM07566.1"/>
    <property type="molecule type" value="Genomic_DNA"/>
</dbReference>
<dbReference type="EMBL" id="KY290177">
    <property type="protein sequence ID" value="QFV42367.1"/>
    <property type="molecule type" value="Genomic_DNA"/>
</dbReference>
<evidence type="ECO:0000313" key="29">
    <source>
        <dbReference type="EMBL" id="ARM07935.1"/>
    </source>
</evidence>
<evidence type="ECO:0000313" key="9">
    <source>
        <dbReference type="EMBL" id="ARK02361.1"/>
    </source>
</evidence>
<dbReference type="EMBL" id="KY290184">
    <property type="protein sequence ID" value="ARM61168.1"/>
    <property type="molecule type" value="Genomic_DNA"/>
</dbReference>
<evidence type="ECO:0000313" key="37">
    <source>
        <dbReference type="EMBL" id="ARM09394.1"/>
    </source>
</evidence>
<evidence type="ECO:0000313" key="12">
    <source>
        <dbReference type="EMBL" id="ARK02717.1"/>
    </source>
</evidence>
<evidence type="ECO:0000313" key="41">
    <source>
        <dbReference type="EMBL" id="ARM10108.1"/>
    </source>
</evidence>
<keyword evidence="1" id="KW-0472">Membrane</keyword>
<organism evidence="6">
    <name type="scientific">Human betaherpesvirus 6</name>
    <dbReference type="NCBI Taxonomy" id="10368"/>
    <lineage>
        <taxon>Viruses</taxon>
        <taxon>Duplodnaviria</taxon>
        <taxon>Heunggongvirae</taxon>
        <taxon>Peploviricota</taxon>
        <taxon>Herviviricetes</taxon>
        <taxon>Herpesvirales</taxon>
        <taxon>Orthoherpesviridae</taxon>
        <taxon>Betaherpesvirinae</taxon>
        <taxon>Roseolovirus</taxon>
    </lineage>
</organism>
<reference evidence="6" key="2">
    <citation type="journal article" date="2018" name="BMC Genomics">
        <title>Comparative genomic, transcriptomic, and proteomic reannotation of human herpesvirus 6.</title>
        <authorList>
            <person name="Greninger A.L."/>
            <person name="Knudsen G.M."/>
            <person name="Roychoudhury P."/>
            <person name="Hanson D.J."/>
            <person name="Sedlak R.H."/>
            <person name="Xie H."/>
            <person name="Guan J."/>
            <person name="Nguyen T."/>
            <person name="Peddu V."/>
            <person name="Boeckh M."/>
            <person name="Huang M.L."/>
            <person name="Cook L."/>
            <person name="Depledge D.P."/>
            <person name="Zerr D.M."/>
            <person name="Koelle D.M."/>
            <person name="Gantt S."/>
            <person name="Yoshikawa T."/>
            <person name="Caserta M."/>
            <person name="Hill J.A."/>
            <person name="Jerome K.R."/>
        </authorList>
    </citation>
    <scope>NUCLEOTIDE SEQUENCE</scope>
    <source>
        <strain evidence="18">DNRC11</strain>
        <strain evidence="50">HP100E10</strain>
        <strain evidence="51">HP104C1</strain>
        <strain evidence="2">HP10A10</strain>
        <strain evidence="3">HP10H9</strain>
        <strain evidence="22">HP12G6</strain>
        <strain evidence="23">HP12H12</strain>
        <strain evidence="4">HP15H9</strain>
        <strain evidence="5">HP17H8</strain>
        <strain evidence="6">HP19G7</strain>
        <strain evidence="19">HP1F1</strain>
        <strain evidence="7">HP21F9</strain>
        <strain evidence="64">HP23G12</strain>
        <strain evidence="65">HP24D3</strain>
        <strain evidence="8">HP26A11</strain>
        <strain evidence="93">HP2C10</strain>
        <strain evidence="66">HP30A9</strain>
        <strain evidence="9">HP30E3</strain>
        <strain evidence="10">HP31C9</strain>
        <strain evidence="24">HP33A7</strain>
        <strain evidence="11">HP33G9</strain>
        <strain evidence="12">HP34B2</strain>
        <strain evidence="13">HP34B3</strain>
        <strain evidence="14">HP34D9</strain>
        <strain evidence="97">HP36C6</strain>
        <strain evidence="15">HP36G11</strain>
        <strain evidence="16">HP38H8</strain>
        <strain evidence="25">HP40E6</strain>
        <strain evidence="17">HP42C9</strain>
        <strain evidence="26">HP43E10</strain>
        <strain evidence="42">HP44C1</strain>
        <strain evidence="27">HP46B12</strain>
        <strain evidence="43">HP49H10</strain>
        <strain evidence="20">HP4A11</strain>
        <strain evidence="21">HP4C10</strain>
        <strain evidence="67">HP51D11</strain>
        <strain evidence="44">HP54B4</strain>
        <strain evidence="45">HP54H11</strain>
        <strain evidence="68">HP58A9</strain>
        <strain evidence="69">HP58B9</strain>
        <strain evidence="94">HP5E3</strain>
        <strain evidence="70">HP61C11</strain>
        <strain evidence="46">HP63F10</strain>
        <strain evidence="47">HP67A4</strain>
        <strain evidence="48">HP69A10</strain>
        <strain evidence="49">HP69F10</strain>
        <strain evidence="95">HP6G12</strain>
        <strain evidence="28">HP71B11</strain>
        <strain evidence="29">HP71F1</strain>
        <strain evidence="30">HP79D8</strain>
        <strain evidence="31">HP81C2</strain>
        <strain evidence="32">HP81D12</strain>
        <strain evidence="98">HP83H7</strain>
        <strain evidence="33">HP88H3</strain>
        <strain evidence="96">HP8H1</strain>
        <strain evidence="34">HP91B10</strain>
        <strain evidence="35">HP93H4</strain>
        <strain evidence="36">HP95C5</strain>
        <strain evidence="37">HP96H2</strain>
        <strain evidence="59">Japan-a10</strain>
        <strain evidence="57">Japan-a4</strain>
        <strain evidence="58">Japan-a5</strain>
        <strain evidence="63">Japan-b11</strain>
        <strain evidence="60">Japan-b2</strain>
        <strain evidence="61">Japan-b4</strain>
        <strain evidence="62">Japan-b5</strain>
        <strain evidence="38">JHPT-B12</strain>
        <strain evidence="39">JHPT-C12</strain>
        <strain evidence="40">JHPT-D6</strain>
        <strain evidence="41">JHPT-E5</strain>
        <strain evidence="72">NY-104</strain>
        <strain evidence="73">NY-129</strain>
        <strain evidence="52">NY-156</strain>
        <strain evidence="74">NY-200</strain>
        <strain evidence="75">NY-236</strain>
        <strain evidence="76">NY-241</strain>
        <strain evidence="77">NY-275</strain>
        <strain evidence="78">NY-306</strain>
        <strain evidence="79">NY-309</strain>
        <strain evidence="80">NY-310</strain>
        <strain evidence="81">NY-317</strain>
        <strain evidence="71">NY-32</strain>
        <strain evidence="53">NY-332</strain>
        <strain evidence="82">NY-335</strain>
        <strain evidence="83">NY-338</strain>
        <strain evidence="84">NY-350</strain>
        <strain evidence="85">NY-357</strain>
        <strain evidence="86">NY-373</strain>
        <strain evidence="87">NY-379</strain>
        <strain evidence="88">NY-390</strain>
        <strain evidence="89">NY-394</strain>
        <strain evidence="90">NY-397</strain>
        <strain evidence="91">NY-399</strain>
        <strain evidence="92">NY-405</strain>
        <strain evidence="54">NY-434</strain>
    </source>
</reference>
<evidence type="ECO:0000313" key="48">
    <source>
        <dbReference type="EMBL" id="ARM60814.1"/>
    </source>
</evidence>
<evidence type="ECO:0000313" key="92">
    <source>
        <dbReference type="EMBL" id="QFW25475.1"/>
    </source>
</evidence>
<evidence type="ECO:0000313" key="75">
    <source>
        <dbReference type="EMBL" id="QFV63823.1"/>
    </source>
</evidence>
<dbReference type="EMBL" id="KY315524">
    <property type="protein sequence ID" value="ARM06200.1"/>
    <property type="molecule type" value="Genomic_DNA"/>
</dbReference>
<dbReference type="EMBL" id="KY290173">
    <property type="protein sequence ID" value="QFV39071.1"/>
    <property type="molecule type" value="Genomic_DNA"/>
</dbReference>
<dbReference type="EMBL" id="KY290190">
    <property type="protein sequence ID" value="QFV55552.1"/>
    <property type="molecule type" value="Genomic_DNA"/>
</dbReference>
<evidence type="ECO:0000313" key="7">
    <source>
        <dbReference type="EMBL" id="ARK01763.1"/>
    </source>
</evidence>
<accession>A0A1W6DFE4</accession>
<evidence type="ECO:0000313" key="36">
    <source>
        <dbReference type="EMBL" id="ARM09276.1"/>
    </source>
</evidence>
<evidence type="ECO:0000256" key="1">
    <source>
        <dbReference type="SAM" id="Phobius"/>
    </source>
</evidence>
<dbReference type="EMBL" id="KY290205">
    <property type="protein sequence ID" value="QFV84366.1"/>
    <property type="molecule type" value="Genomic_DNA"/>
</dbReference>
<dbReference type="EMBL" id="KY315553">
    <property type="protein sequence ID" value="ARM09626.1"/>
    <property type="molecule type" value="Genomic_DNA"/>
</dbReference>
<dbReference type="EMBL" id="MF511172">
    <property type="protein sequence ID" value="QGM49580.1"/>
    <property type="molecule type" value="Genomic_DNA"/>
</dbReference>
<evidence type="ECO:0000313" key="8">
    <source>
        <dbReference type="EMBL" id="ARK02136.1"/>
    </source>
</evidence>
<dbReference type="EMBL" id="KY290207">
    <property type="protein sequence ID" value="QFV88227.1"/>
    <property type="molecule type" value="Genomic_DNA"/>
</dbReference>
<dbReference type="EMBL" id="KY274521">
    <property type="protein sequence ID" value="ARK02840.1"/>
    <property type="molecule type" value="Genomic_DNA"/>
</dbReference>
<dbReference type="EMBL" id="KY315530">
    <property type="protein sequence ID" value="ARM06948.1"/>
    <property type="molecule type" value="Genomic_DNA"/>
</dbReference>
<dbReference type="EMBL" id="KY290175">
    <property type="protein sequence ID" value="ARM60080.1"/>
    <property type="molecule type" value="Genomic_DNA"/>
</dbReference>
<dbReference type="EMBL" id="KY290201">
    <property type="protein sequence ID" value="QFV71857.1"/>
    <property type="molecule type" value="Genomic_DNA"/>
</dbReference>
<evidence type="ECO:0000313" key="96">
    <source>
        <dbReference type="EMBL" id="QFW55132.1"/>
    </source>
</evidence>
<evidence type="ECO:0000313" key="14">
    <source>
        <dbReference type="EMBL" id="ARK02964.1"/>
    </source>
</evidence>
<reference evidence="56" key="1">
    <citation type="submission" date="2017-07" db="EMBL/GenBank/DDBJ databases">
        <title>A rash of human herpesvirus 6 genomes.</title>
        <authorList>
            <person name="Greninger A.L."/>
            <person name="Hall Sedlak R."/>
            <person name="Roychoudhury P."/>
            <person name="Xie H."/>
            <person name="Guan J."/>
            <person name="Peddu V."/>
            <person name="Huang M.-L."/>
            <person name="Cook L."/>
            <person name="Yoshikawa T."/>
            <person name="Caserta M."/>
            <person name="Hill J.A."/>
            <person name="Jerome K.R."/>
        </authorList>
    </citation>
    <scope>NUCLEOTIDE SEQUENCE</scope>
    <source>
        <strain evidence="99">02-537-S3</strain>
        <strain evidence="100">02-542-S1a</strain>
        <strain evidence="56">02-543-S1a</strain>
        <strain evidence="55">HP51G12</strain>
    </source>
</reference>
<dbReference type="EMBL" id="KY274524">
    <property type="protein sequence ID" value="ARK03209.1"/>
    <property type="molecule type" value="Genomic_DNA"/>
</dbReference>
<evidence type="ECO:0000313" key="16">
    <source>
        <dbReference type="EMBL" id="ARK03209.1"/>
    </source>
</evidence>
<dbReference type="EMBL" id="KY315554">
    <property type="protein sequence ID" value="ARM09749.1"/>
    <property type="molecule type" value="Genomic_DNA"/>
</dbReference>
<dbReference type="EMBL" id="KY274507">
    <property type="protein sequence ID" value="ARK01159.1"/>
    <property type="molecule type" value="Genomic_DNA"/>
</dbReference>
<evidence type="ECO:0000313" key="3">
    <source>
        <dbReference type="EMBL" id="ARK01159.1"/>
    </source>
</evidence>
<evidence type="ECO:0000313" key="72">
    <source>
        <dbReference type="EMBL" id="QFV54336.1"/>
    </source>
</evidence>
<evidence type="ECO:0000313" key="17">
    <source>
        <dbReference type="EMBL" id="ARK03333.1"/>
    </source>
</evidence>
<dbReference type="EMBL" id="KY274494">
    <property type="protein sequence ID" value="QFV21423.1"/>
    <property type="molecule type" value="Genomic_DNA"/>
</dbReference>
<evidence type="ECO:0000313" key="4">
    <source>
        <dbReference type="EMBL" id="ARK01392.1"/>
    </source>
</evidence>
<evidence type="ECO:0000313" key="93">
    <source>
        <dbReference type="EMBL" id="QFW36625.1"/>
    </source>
</evidence>
<dbReference type="EMBL" id="KY315557">
    <property type="protein sequence ID" value="ARM10108.1"/>
    <property type="molecule type" value="Genomic_DNA"/>
</dbReference>
<dbReference type="EMBL" id="KY274500">
    <property type="protein sequence ID" value="QFV23011.1"/>
    <property type="molecule type" value="Genomic_DNA"/>
</dbReference>
<evidence type="ECO:0000313" key="81">
    <source>
        <dbReference type="EMBL" id="QFV73532.1"/>
    </source>
</evidence>
<evidence type="ECO:0000313" key="55">
    <source>
        <dbReference type="EMBL" id="ARN62212.1"/>
    </source>
</evidence>
<evidence type="ECO:0000313" key="91">
    <source>
        <dbReference type="EMBL" id="QFW23040.1"/>
    </source>
</evidence>
<dbReference type="EMBL" id="KY274511">
    <property type="protein sequence ID" value="ARK01639.1"/>
    <property type="molecule type" value="Genomic_DNA"/>
</dbReference>
<dbReference type="EMBL" id="KY315550">
    <property type="protein sequence ID" value="ARM09276.1"/>
    <property type="molecule type" value="Genomic_DNA"/>
</dbReference>
<evidence type="ECO:0000313" key="94">
    <source>
        <dbReference type="EMBL" id="QFW44597.1"/>
    </source>
</evidence>
<dbReference type="EMBL" id="KY290217">
    <property type="protein sequence ID" value="QFW15462.1"/>
    <property type="molecule type" value="Genomic_DNA"/>
</dbReference>
<evidence type="ECO:0000313" key="90">
    <source>
        <dbReference type="EMBL" id="QFW15462.1"/>
    </source>
</evidence>
<evidence type="ECO:0000313" key="87">
    <source>
        <dbReference type="EMBL" id="QFW03936.1"/>
    </source>
</evidence>
<dbReference type="EMBL" id="KY290214">
    <property type="protein sequence ID" value="QFW08423.1"/>
    <property type="molecule type" value="Genomic_DNA"/>
</dbReference>
<dbReference type="EMBL" id="KY274509">
    <property type="protein sequence ID" value="ARK01392.1"/>
    <property type="molecule type" value="Genomic_DNA"/>
</dbReference>
<dbReference type="EMBL" id="KY274505">
    <property type="protein sequence ID" value="QFV24864.1"/>
    <property type="molecule type" value="Genomic_DNA"/>
</dbReference>
<dbReference type="EMBL" id="KY274515">
    <property type="protein sequence ID" value="ARK02136.1"/>
    <property type="molecule type" value="Genomic_DNA"/>
</dbReference>
<evidence type="ECO:0000313" key="88">
    <source>
        <dbReference type="EMBL" id="QFW08423.1"/>
    </source>
</evidence>
<evidence type="ECO:0000313" key="26">
    <source>
        <dbReference type="EMBL" id="ARM07566.1"/>
    </source>
</evidence>
<dbReference type="EMBL" id="KY315532">
    <property type="protein sequence ID" value="ARM07184.1"/>
    <property type="molecule type" value="Genomic_DNA"/>
</dbReference>
<dbReference type="EMBL" id="KY274499">
    <property type="protein sequence ID" value="QFV22701.1"/>
    <property type="molecule type" value="Genomic_DNA"/>
</dbReference>
<evidence type="ECO:0000313" key="69">
    <source>
        <dbReference type="EMBL" id="QFV42367.1"/>
    </source>
</evidence>
<evidence type="ECO:0000313" key="56">
    <source>
        <dbReference type="EMBL" id="AVQ94223.1"/>
    </source>
</evidence>
<dbReference type="EMBL" id="KY290179">
    <property type="protein sequence ID" value="ARM60570.1"/>
    <property type="molecule type" value="Genomic_DNA"/>
</dbReference>
<dbReference type="EMBL" id="KY290192">
    <property type="protein sequence ID" value="ARM62086.1"/>
    <property type="molecule type" value="Genomic_DNA"/>
</dbReference>
<dbReference type="EMBL" id="KY290178">
    <property type="protein sequence ID" value="QFV43227.1"/>
    <property type="molecule type" value="Genomic_DNA"/>
</dbReference>
<dbReference type="EMBL" id="KY290218">
    <property type="protein sequence ID" value="QFW23040.1"/>
    <property type="molecule type" value="Genomic_DNA"/>
</dbReference>
<evidence type="ECO:0000313" key="22">
    <source>
        <dbReference type="EMBL" id="ARM06825.1"/>
    </source>
</evidence>
<sequence>MYFSLLYLKLFILQNDGITFICILRTICINIILCTGCIIIKMIIHNLLNTLSVSLIDGKILSIKLEFYKHVFQNKNPNKQMLITTLSTKP</sequence>
<evidence type="ECO:0000313" key="60">
    <source>
        <dbReference type="EMBL" id="QFV22143.1"/>
    </source>
</evidence>
<evidence type="ECO:0000313" key="61">
    <source>
        <dbReference type="EMBL" id="QFV22701.1"/>
    </source>
</evidence>
<evidence type="ECO:0000313" key="66">
    <source>
        <dbReference type="EMBL" id="QFV30588.1"/>
    </source>
</evidence>
<evidence type="ECO:0000313" key="82">
    <source>
        <dbReference type="EMBL" id="QFV84366.1"/>
    </source>
</evidence>
<dbReference type="EMBL" id="KY274512">
    <property type="protein sequence ID" value="ARK01763.1"/>
    <property type="molecule type" value="Genomic_DNA"/>
</dbReference>
<dbReference type="EMBL" id="KY290180">
    <property type="protein sequence ID" value="ARM60693.1"/>
    <property type="molecule type" value="Genomic_DNA"/>
</dbReference>
<evidence type="ECO:0000313" key="54">
    <source>
        <dbReference type="EMBL" id="ARM65211.2"/>
    </source>
</evidence>
<evidence type="ECO:0000313" key="99">
    <source>
        <dbReference type="EMBL" id="QGM49580.1"/>
    </source>
</evidence>
<evidence type="ECO:0000313" key="51">
    <source>
        <dbReference type="EMBL" id="ARM61403.1"/>
    </source>
</evidence>
<evidence type="ECO:0000313" key="50">
    <source>
        <dbReference type="EMBL" id="ARM61168.1"/>
    </source>
</evidence>
<dbReference type="EMBL" id="KY290211">
    <property type="protein sequence ID" value="QFV96451.1"/>
    <property type="molecule type" value="Genomic_DNA"/>
</dbReference>
<dbReference type="EMBL" id="KY290197">
    <property type="protein sequence ID" value="QFV65294.1"/>
    <property type="molecule type" value="Genomic_DNA"/>
</dbReference>
<evidence type="ECO:0000313" key="49">
    <source>
        <dbReference type="EMBL" id="ARM60934.1"/>
    </source>
</evidence>
<evidence type="ECO:0000313" key="27">
    <source>
        <dbReference type="EMBL" id="ARM07690.1"/>
    </source>
</evidence>
<dbReference type="EMBL" id="KY315527">
    <property type="protein sequence ID" value="QFW55132.1"/>
    <property type="molecule type" value="Genomic_DNA"/>
</dbReference>
<dbReference type="EMBL" id="KY315542">
    <property type="protein sequence ID" value="ARM08298.1"/>
    <property type="molecule type" value="Genomic_DNA"/>
</dbReference>
<evidence type="ECO:0000313" key="38">
    <source>
        <dbReference type="EMBL" id="ARM09626.1"/>
    </source>
</evidence>
<evidence type="ECO:0000313" key="40">
    <source>
        <dbReference type="EMBL" id="ARM09986.1"/>
    </source>
</evidence>
<dbReference type="EMBL" id="KY315544">
    <property type="protein sequence ID" value="QFX12958.1"/>
    <property type="molecule type" value="Genomic_DNA"/>
</dbReference>
<dbReference type="EMBL" id="KY290219">
    <property type="protein sequence ID" value="QFW25475.1"/>
    <property type="molecule type" value="Genomic_DNA"/>
</dbReference>
<dbReference type="EMBL" id="KY274523">
    <property type="protein sequence ID" value="ARK03086.1"/>
    <property type="molecule type" value="Genomic_DNA"/>
</dbReference>
<dbReference type="EMBL" id="KY290210">
    <property type="protein sequence ID" value="QFV94333.1"/>
    <property type="molecule type" value="Genomic_DNA"/>
</dbReference>
<evidence type="ECO:0000313" key="24">
    <source>
        <dbReference type="EMBL" id="ARM07184.1"/>
    </source>
</evidence>
<evidence type="ECO:0000313" key="80">
    <source>
        <dbReference type="EMBL" id="QFV71857.1"/>
    </source>
</evidence>
<proteinExistence type="predicted"/>
<dbReference type="EMBL" id="KY315546">
    <property type="protein sequence ID" value="ARM08782.1"/>
    <property type="molecule type" value="Genomic_DNA"/>
</dbReference>
<dbReference type="EMBL" id="KY315537">
    <property type="protein sequence ID" value="ARN62212.1"/>
    <property type="molecule type" value="Genomic_DNA"/>
</dbReference>
<evidence type="ECO:0000313" key="34">
    <source>
        <dbReference type="EMBL" id="ARM08907.1"/>
    </source>
</evidence>
<dbReference type="EMBL" id="KY290176">
    <property type="protein sequence ID" value="QFV41514.1"/>
    <property type="molecule type" value="Genomic_DNA"/>
</dbReference>
<dbReference type="EMBL" id="KY274514">
    <property type="protein sequence ID" value="QFV29408.1"/>
    <property type="molecule type" value="Genomic_DNA"/>
</dbReference>
<dbReference type="EMBL" id="KY315520">
    <property type="protein sequence ID" value="ARM05732.1"/>
    <property type="molecule type" value="Genomic_DNA"/>
</dbReference>
<evidence type="ECO:0000313" key="52">
    <source>
        <dbReference type="EMBL" id="ARM62086.1"/>
    </source>
</evidence>
<dbReference type="EMBL" id="KY274519">
    <property type="protein sequence ID" value="ARK02591.1"/>
    <property type="molecule type" value="Genomic_DNA"/>
</dbReference>
<dbReference type="EMBL" id="KY290182">
    <property type="protein sequence ID" value="ARM60934.1"/>
    <property type="molecule type" value="Genomic_DNA"/>
</dbReference>
<evidence type="ECO:0000313" key="58">
    <source>
        <dbReference type="EMBL" id="QFV20807.1"/>
    </source>
</evidence>
<dbReference type="EMBL" id="KY290187">
    <property type="protein sequence ID" value="QFV51931.1"/>
    <property type="molecule type" value="Genomic_DNA"/>
</dbReference>
<evidence type="ECO:0000313" key="57">
    <source>
        <dbReference type="EMBL" id="QFV20701.1"/>
    </source>
</evidence>
<dbReference type="EMBL" id="KY315529">
    <property type="protein sequence ID" value="ARM06825.1"/>
    <property type="molecule type" value="Genomic_DNA"/>
</dbReference>
<evidence type="ECO:0000313" key="39">
    <source>
        <dbReference type="EMBL" id="ARM09749.1"/>
    </source>
</evidence>
<dbReference type="EMBL" id="KY274497">
    <property type="protein sequence ID" value="QFV22143.1"/>
    <property type="molecule type" value="Genomic_DNA"/>
</dbReference>
<evidence type="ECO:0000313" key="28">
    <source>
        <dbReference type="EMBL" id="ARM07814.1"/>
    </source>
</evidence>
<name>A0A1W6DFE4_9BETA</name>
<evidence type="ECO:0000313" key="77">
    <source>
        <dbReference type="EMBL" id="QFV66873.1"/>
    </source>
</evidence>
<evidence type="ECO:0000313" key="79">
    <source>
        <dbReference type="EMBL" id="QFV70092.1"/>
    </source>
</evidence>
<dbReference type="EMBL" id="KY315534">
    <property type="protein sequence ID" value="ARM07441.1"/>
    <property type="molecule type" value="Genomic_DNA"/>
</dbReference>
<evidence type="ECO:0000313" key="100">
    <source>
        <dbReference type="EMBL" id="QGM76883.1"/>
    </source>
</evidence>
<evidence type="ECO:0000313" key="98">
    <source>
        <dbReference type="EMBL" id="QFX12958.1"/>
    </source>
</evidence>
<evidence type="ECO:0000313" key="76">
    <source>
        <dbReference type="EMBL" id="QFV65294.1"/>
    </source>
</evidence>
<dbReference type="EMBL" id="KY290202">
    <property type="protein sequence ID" value="QFV73532.1"/>
    <property type="molecule type" value="Genomic_DNA"/>
</dbReference>
<dbReference type="EMBL" id="KY315548">
    <property type="protein sequence ID" value="ARM09030.1"/>
    <property type="molecule type" value="Genomic_DNA"/>
</dbReference>
<evidence type="ECO:0000313" key="86">
    <source>
        <dbReference type="EMBL" id="QFV96451.1"/>
    </source>
</evidence>
<dbReference type="EMBL" id="MF511175">
    <property type="protein sequence ID" value="AVQ94223.1"/>
    <property type="molecule type" value="Genomic_DNA"/>
</dbReference>
<dbReference type="EMBL" id="KY274490">
    <property type="protein sequence ID" value="QFV20807.1"/>
    <property type="molecule type" value="Genomic_DNA"/>
</dbReference>
<dbReference type="EMBL" id="KY290220">
    <property type="protein sequence ID" value="ARM65211.2"/>
    <property type="molecule type" value="Genomic_DNA"/>
</dbReference>